<dbReference type="EMBL" id="OX395137">
    <property type="protein sequence ID" value="CAI5789127.1"/>
    <property type="molecule type" value="Genomic_DNA"/>
</dbReference>
<keyword evidence="2" id="KW-1185">Reference proteome</keyword>
<gene>
    <name evidence="1" type="ORF">PODLI_1B039767</name>
</gene>
<name>A0AA35PLJ6_9SAUR</name>
<evidence type="ECO:0000313" key="1">
    <source>
        <dbReference type="EMBL" id="CAI5789127.1"/>
    </source>
</evidence>
<proteinExistence type="predicted"/>
<reference evidence="1" key="1">
    <citation type="submission" date="2022-12" db="EMBL/GenBank/DDBJ databases">
        <authorList>
            <person name="Alioto T."/>
            <person name="Alioto T."/>
            <person name="Gomez Garrido J."/>
        </authorList>
    </citation>
    <scope>NUCLEOTIDE SEQUENCE</scope>
</reference>
<organism evidence="1 2">
    <name type="scientific">Podarcis lilfordi</name>
    <name type="common">Lilford's wall lizard</name>
    <dbReference type="NCBI Taxonomy" id="74358"/>
    <lineage>
        <taxon>Eukaryota</taxon>
        <taxon>Metazoa</taxon>
        <taxon>Chordata</taxon>
        <taxon>Craniata</taxon>
        <taxon>Vertebrata</taxon>
        <taxon>Euteleostomi</taxon>
        <taxon>Lepidosauria</taxon>
        <taxon>Squamata</taxon>
        <taxon>Bifurcata</taxon>
        <taxon>Unidentata</taxon>
        <taxon>Episquamata</taxon>
        <taxon>Laterata</taxon>
        <taxon>Lacertibaenia</taxon>
        <taxon>Lacertidae</taxon>
        <taxon>Podarcis</taxon>
    </lineage>
</organism>
<accession>A0AA35PLJ6</accession>
<protein>
    <submittedName>
        <fullName evidence="1">Uncharacterized protein</fullName>
    </submittedName>
</protein>
<sequence>MENIQSLILTSHLTAFYGCFEDYVSFPHPPTPTVVERQNATLQHLLDIFLLAFVLGWLSTPWSTCFYTHQIVKATAMLQKDKLWVVPKPLSLVLQMTRSTALNKIWLEIKLACAFPILTSFSICKSHLCVQQSSLPHLCCTAHFSEVSKFIG</sequence>
<dbReference type="Proteomes" id="UP001178461">
    <property type="component" value="Chromosome 12"/>
</dbReference>
<evidence type="ECO:0000313" key="2">
    <source>
        <dbReference type="Proteomes" id="UP001178461"/>
    </source>
</evidence>
<dbReference type="AlphaFoldDB" id="A0AA35PLJ6"/>